<dbReference type="AlphaFoldDB" id="A0A2S6H6A3"/>
<reference evidence="2 3" key="1">
    <citation type="submission" date="2018-02" db="EMBL/GenBank/DDBJ databases">
        <title>Subsurface microbial communities from deep shales in Ohio and West Virginia, USA.</title>
        <authorList>
            <person name="Wrighton K."/>
        </authorList>
    </citation>
    <scope>NUCLEOTIDE SEQUENCE [LARGE SCALE GENOMIC DNA]</scope>
    <source>
        <strain evidence="2 3">OWC-DMM</strain>
    </source>
</reference>
<dbReference type="RefSeq" id="WP_373413345.1">
    <property type="nucleotide sequence ID" value="NZ_PTIZ01000015.1"/>
</dbReference>
<sequence length="73" mass="8570">MSRQILRLHQDVTGVLKTLVFSEKQVKRHDGSWFKVRIMPYRTQDIVIDGVVITFIDISETKKLEIQLRSTQV</sequence>
<name>A0A2S6H6A3_9GAMM</name>
<dbReference type="PROSITE" id="PS50113">
    <property type="entry name" value="PAC"/>
    <property type="match status" value="1"/>
</dbReference>
<protein>
    <submittedName>
        <fullName evidence="2">PAS domain S-box-containing protein</fullName>
    </submittedName>
</protein>
<accession>A0A2S6H6A3</accession>
<proteinExistence type="predicted"/>
<dbReference type="InterPro" id="IPR035965">
    <property type="entry name" value="PAS-like_dom_sf"/>
</dbReference>
<evidence type="ECO:0000313" key="2">
    <source>
        <dbReference type="EMBL" id="PPK72997.1"/>
    </source>
</evidence>
<feature type="domain" description="PAC" evidence="1">
    <location>
        <begin position="20"/>
        <end position="70"/>
    </location>
</feature>
<dbReference type="InterPro" id="IPR000700">
    <property type="entry name" value="PAS-assoc_C"/>
</dbReference>
<evidence type="ECO:0000313" key="3">
    <source>
        <dbReference type="Proteomes" id="UP000240010"/>
    </source>
</evidence>
<dbReference type="Gene3D" id="3.30.450.20">
    <property type="entry name" value="PAS domain"/>
    <property type="match status" value="1"/>
</dbReference>
<dbReference type="EMBL" id="PTIZ01000015">
    <property type="protein sequence ID" value="PPK72997.1"/>
    <property type="molecule type" value="Genomic_DNA"/>
</dbReference>
<evidence type="ECO:0000259" key="1">
    <source>
        <dbReference type="PROSITE" id="PS50113"/>
    </source>
</evidence>
<dbReference type="SUPFAM" id="SSF55785">
    <property type="entry name" value="PYP-like sensor domain (PAS domain)"/>
    <property type="match status" value="1"/>
</dbReference>
<dbReference type="Proteomes" id="UP000240010">
    <property type="component" value="Unassembled WGS sequence"/>
</dbReference>
<organism evidence="2 3">
    <name type="scientific">Methylobacter tundripaludum</name>
    <dbReference type="NCBI Taxonomy" id="173365"/>
    <lineage>
        <taxon>Bacteria</taxon>
        <taxon>Pseudomonadati</taxon>
        <taxon>Pseudomonadota</taxon>
        <taxon>Gammaproteobacteria</taxon>
        <taxon>Methylococcales</taxon>
        <taxon>Methylococcaceae</taxon>
        <taxon>Methylobacter</taxon>
    </lineage>
</organism>
<comment type="caution">
    <text evidence="2">The sequence shown here is derived from an EMBL/GenBank/DDBJ whole genome shotgun (WGS) entry which is preliminary data.</text>
</comment>
<gene>
    <name evidence="2" type="ORF">B0F87_11543</name>
</gene>
<dbReference type="Pfam" id="PF13596">
    <property type="entry name" value="PAS_10"/>
    <property type="match status" value="1"/>
</dbReference>